<dbReference type="Proteomes" id="UP000265926">
    <property type="component" value="Unassembled WGS sequence"/>
</dbReference>
<dbReference type="AlphaFoldDB" id="A0A399SXH7"/>
<feature type="signal peptide" evidence="1">
    <location>
        <begin position="1"/>
        <end position="20"/>
    </location>
</feature>
<keyword evidence="1" id="KW-0732">Signal</keyword>
<sequence length="482" mass="54123">MRNRKLYIVVLFLGFLFACTDDFTEMNVDTTRPEEVSASVLLTNAQIEIIDQLSSTNVNYNIWKLMAQYWTERSYRDEANYNITSREIPEQIFRVFYAALYDLKDAYEIIDGQTLTEPNLESKQAVKANQLAVIELVNVFVYQRLVDIFGDIPYSEALDKDNYTPAYDDAQTIYKDLIARAEAAVAALDDSDESFGTADLIYDGDVASWIKFGHSLLVKLGIGIADGPLSALGKSTVEAHYDGVFASQSESAFFPYEKSLPYVNELYNDLVASGRHDFVMVTGMVDLMRTIEDPRIDNYFDNLETGITTDYGASGGSYSTKVHYDAALEEPDFPGFFMTFDEVQFYLAEAAARNWNVGADAETYYNAGVTASIIQWGGTEAEAETYLASQSYSSYDVWKDAIGTQAWLAMYTRGFIGYTFWRRLDYPSVLVMPPSPPTGVTSIPVRFTYPTNEQQYNSTNYAAAAAAIGGDKMSTKLFWDIY</sequence>
<reference evidence="2 3" key="1">
    <citation type="submission" date="2018-08" db="EMBL/GenBank/DDBJ databases">
        <title>Pallidiluteibacterium maritimus gen. nov., sp. nov., isolated from coastal sediment.</title>
        <authorList>
            <person name="Zhou L.Y."/>
        </authorList>
    </citation>
    <scope>NUCLEOTIDE SEQUENCE [LARGE SCALE GENOMIC DNA]</scope>
    <source>
        <strain evidence="2 3">XSD2</strain>
    </source>
</reference>
<accession>A0A399SXH7</accession>
<gene>
    <name evidence="2" type="ORF">D1614_17065</name>
</gene>
<name>A0A399SXH7_9BACT</name>
<proteinExistence type="predicted"/>
<dbReference type="EMBL" id="QWGR01000011">
    <property type="protein sequence ID" value="RIJ46871.1"/>
    <property type="molecule type" value="Genomic_DNA"/>
</dbReference>
<dbReference type="RefSeq" id="WP_119439187.1">
    <property type="nucleotide sequence ID" value="NZ_QWGR01000011.1"/>
</dbReference>
<feature type="chain" id="PRO_5017195607" evidence="1">
    <location>
        <begin position="21"/>
        <end position="482"/>
    </location>
</feature>
<keyword evidence="2" id="KW-0449">Lipoprotein</keyword>
<keyword evidence="3" id="KW-1185">Reference proteome</keyword>
<dbReference type="InterPro" id="IPR011990">
    <property type="entry name" value="TPR-like_helical_dom_sf"/>
</dbReference>
<evidence type="ECO:0000313" key="3">
    <source>
        <dbReference type="Proteomes" id="UP000265926"/>
    </source>
</evidence>
<dbReference type="InterPro" id="IPR041662">
    <property type="entry name" value="SusD-like_2"/>
</dbReference>
<dbReference type="Gene3D" id="1.25.40.390">
    <property type="match status" value="1"/>
</dbReference>
<protein>
    <submittedName>
        <fullName evidence="2">SusD/RagB family nutrient-binding outer membrane lipoprotein</fullName>
    </submittedName>
</protein>
<comment type="caution">
    <text evidence="2">The sequence shown here is derived from an EMBL/GenBank/DDBJ whole genome shotgun (WGS) entry which is preliminary data.</text>
</comment>
<organism evidence="2 3">
    <name type="scientific">Maribellus luteus</name>
    <dbReference type="NCBI Taxonomy" id="2305463"/>
    <lineage>
        <taxon>Bacteria</taxon>
        <taxon>Pseudomonadati</taxon>
        <taxon>Bacteroidota</taxon>
        <taxon>Bacteroidia</taxon>
        <taxon>Marinilabiliales</taxon>
        <taxon>Prolixibacteraceae</taxon>
        <taxon>Maribellus</taxon>
    </lineage>
</organism>
<dbReference type="OrthoDB" id="1109828at2"/>
<dbReference type="Pfam" id="PF12771">
    <property type="entry name" value="SusD-like_2"/>
    <property type="match status" value="1"/>
</dbReference>
<evidence type="ECO:0000256" key="1">
    <source>
        <dbReference type="SAM" id="SignalP"/>
    </source>
</evidence>
<dbReference type="PROSITE" id="PS51257">
    <property type="entry name" value="PROKAR_LIPOPROTEIN"/>
    <property type="match status" value="1"/>
</dbReference>
<dbReference type="SUPFAM" id="SSF48452">
    <property type="entry name" value="TPR-like"/>
    <property type="match status" value="1"/>
</dbReference>
<evidence type="ECO:0000313" key="2">
    <source>
        <dbReference type="EMBL" id="RIJ46871.1"/>
    </source>
</evidence>